<accession>A0AAN6U8Q2</accession>
<gene>
    <name evidence="2" type="ORF">N657DRAFT_676305</name>
</gene>
<dbReference type="GeneID" id="87832652"/>
<reference evidence="2" key="1">
    <citation type="journal article" date="2023" name="Mol. Phylogenet. Evol.">
        <title>Genome-scale phylogeny and comparative genomics of the fungal order Sordariales.</title>
        <authorList>
            <person name="Hensen N."/>
            <person name="Bonometti L."/>
            <person name="Westerberg I."/>
            <person name="Brannstrom I.O."/>
            <person name="Guillou S."/>
            <person name="Cros-Aarteil S."/>
            <person name="Calhoun S."/>
            <person name="Haridas S."/>
            <person name="Kuo A."/>
            <person name="Mondo S."/>
            <person name="Pangilinan J."/>
            <person name="Riley R."/>
            <person name="LaButti K."/>
            <person name="Andreopoulos B."/>
            <person name="Lipzen A."/>
            <person name="Chen C."/>
            <person name="Yan M."/>
            <person name="Daum C."/>
            <person name="Ng V."/>
            <person name="Clum A."/>
            <person name="Steindorff A."/>
            <person name="Ohm R.A."/>
            <person name="Martin F."/>
            <person name="Silar P."/>
            <person name="Natvig D.O."/>
            <person name="Lalanne C."/>
            <person name="Gautier V."/>
            <person name="Ament-Velasquez S.L."/>
            <person name="Kruys A."/>
            <person name="Hutchinson M.I."/>
            <person name="Powell A.J."/>
            <person name="Barry K."/>
            <person name="Miller A.N."/>
            <person name="Grigoriev I.V."/>
            <person name="Debuchy R."/>
            <person name="Gladieux P."/>
            <person name="Hiltunen Thoren M."/>
            <person name="Johannesson H."/>
        </authorList>
    </citation>
    <scope>NUCLEOTIDE SEQUENCE</scope>
    <source>
        <strain evidence="2">CBS 731.68</strain>
    </source>
</reference>
<dbReference type="Proteomes" id="UP001302602">
    <property type="component" value="Unassembled WGS sequence"/>
</dbReference>
<evidence type="ECO:0000313" key="3">
    <source>
        <dbReference type="Proteomes" id="UP001302602"/>
    </source>
</evidence>
<name>A0AAN6U8Q2_9PEZI</name>
<keyword evidence="3" id="KW-1185">Reference proteome</keyword>
<protein>
    <submittedName>
        <fullName evidence="2">Uncharacterized protein</fullName>
    </submittedName>
</protein>
<comment type="caution">
    <text evidence="2">The sequence shown here is derived from an EMBL/GenBank/DDBJ whole genome shotgun (WGS) entry which is preliminary data.</text>
</comment>
<organism evidence="2 3">
    <name type="scientific">Parathielavia appendiculata</name>
    <dbReference type="NCBI Taxonomy" id="2587402"/>
    <lineage>
        <taxon>Eukaryota</taxon>
        <taxon>Fungi</taxon>
        <taxon>Dikarya</taxon>
        <taxon>Ascomycota</taxon>
        <taxon>Pezizomycotina</taxon>
        <taxon>Sordariomycetes</taxon>
        <taxon>Sordariomycetidae</taxon>
        <taxon>Sordariales</taxon>
        <taxon>Chaetomiaceae</taxon>
        <taxon>Parathielavia</taxon>
    </lineage>
</organism>
<feature type="compositionally biased region" description="Acidic residues" evidence="1">
    <location>
        <begin position="788"/>
        <end position="810"/>
    </location>
</feature>
<dbReference type="EMBL" id="MU853223">
    <property type="protein sequence ID" value="KAK4128537.1"/>
    <property type="molecule type" value="Genomic_DNA"/>
</dbReference>
<dbReference type="RefSeq" id="XP_062652308.1">
    <property type="nucleotide sequence ID" value="XM_062795884.1"/>
</dbReference>
<dbReference type="PANTHER" id="PTHR36681">
    <property type="entry name" value="NUCLEAR GTPASE, GERMINAL CENTER-ASSOCIATED, TANDEM DUPLICATE 3"/>
    <property type="match status" value="1"/>
</dbReference>
<feature type="region of interest" description="Disordered" evidence="1">
    <location>
        <begin position="781"/>
        <end position="810"/>
    </location>
</feature>
<evidence type="ECO:0000256" key="1">
    <source>
        <dbReference type="SAM" id="MobiDB-lite"/>
    </source>
</evidence>
<reference evidence="2" key="2">
    <citation type="submission" date="2023-05" db="EMBL/GenBank/DDBJ databases">
        <authorList>
            <consortium name="Lawrence Berkeley National Laboratory"/>
            <person name="Steindorff A."/>
            <person name="Hensen N."/>
            <person name="Bonometti L."/>
            <person name="Westerberg I."/>
            <person name="Brannstrom I.O."/>
            <person name="Guillou S."/>
            <person name="Cros-Aarteil S."/>
            <person name="Calhoun S."/>
            <person name="Haridas S."/>
            <person name="Kuo A."/>
            <person name="Mondo S."/>
            <person name="Pangilinan J."/>
            <person name="Riley R."/>
            <person name="Labutti K."/>
            <person name="Andreopoulos B."/>
            <person name="Lipzen A."/>
            <person name="Chen C."/>
            <person name="Yanf M."/>
            <person name="Daum C."/>
            <person name="Ng V."/>
            <person name="Clum A."/>
            <person name="Ohm R."/>
            <person name="Martin F."/>
            <person name="Silar P."/>
            <person name="Natvig D."/>
            <person name="Lalanne C."/>
            <person name="Gautier V."/>
            <person name="Ament-Velasquez S.L."/>
            <person name="Kruys A."/>
            <person name="Hutchinson M.I."/>
            <person name="Powell A.J."/>
            <person name="Barry K."/>
            <person name="Miller A.N."/>
            <person name="Grigoriev I.V."/>
            <person name="Debuchy R."/>
            <person name="Gladieux P."/>
            <person name="Thoren M.H."/>
            <person name="Johannesson H."/>
        </authorList>
    </citation>
    <scope>NUCLEOTIDE SEQUENCE</scope>
    <source>
        <strain evidence="2">CBS 731.68</strain>
    </source>
</reference>
<proteinExistence type="predicted"/>
<evidence type="ECO:0000313" key="2">
    <source>
        <dbReference type="EMBL" id="KAK4128537.1"/>
    </source>
</evidence>
<sequence>MNYDVRELLQQAFNDVDPGHATAFDLMGGNEIRAWIEDLTEVEQANKGFEILSGVAGATGTGKTSRLNALLEYPELLASSSTDAATATVCRTAWNRDDAEGHEFRADVKFRTKEAVVKALNKILTAVKDRKEPSEQEFESEDERIEAIEELTDVISRGINKICAVWALDEGEIEDMEYIVESVTADNEQIVGLLGTGIAVYSSDTDEFAAEVKSYLDSTLTPEGIPAWPLIEGIRIDVKSEILKHGIILVEDRSAMVEHYYQKLSVTAIVTPAIRAVDLKTGVKLMGNYQELRMQLNGKYHKDNICVVISKIDDMEVDVFCKDDAAQLDRSLSTLESRRKLRCVGIRNQYIKKRIPADIFHRQKKLVGLAEHNRDKYDRSAEVFPVCASGFSDLLKGKKPQPGFPSKLYTGVPRLRQWPREAILAYREEHCDMVLRELQRLHDGIRTWSDDRSRGMVRFSRREIESLLQSSHKRYLKRITVDLIRSVDGIKKSSPLRNMAEKLATCKPLEVNAVSRWAYKYPDDTNSTKMAWVTYQAILKKYGRPFQSNGAGRPFYDFSLAHGTPFLDRLREDRLQFFQVELSKAEEPLVEETAEVWAKKSHRHSPVLEATNKSLDDIWMELSARIMAFIKAISEGASQIHPLFIDSLRTGLVPHFIQALRIKGRNHFELRQSHLRTALQAHNPQLVSEGYMAMEKVYDTRTHPLPSVFLTASKSAVNKVKTQISLLLNDLHAHVSVGRDRTALDKKVRLQKAVKVRVLGNGKGEGRSDIQAEFVEVVMEDDGKIEGAGEEGEESELDSDTEDDDEEMNE</sequence>
<dbReference type="AlphaFoldDB" id="A0AAN6U8Q2"/>
<dbReference type="PANTHER" id="PTHR36681:SF3">
    <property type="entry name" value="NUCLEAR GTPASE, GERMINAL CENTER-ASSOCIATED, TANDEM DUPLICATE 3"/>
    <property type="match status" value="1"/>
</dbReference>